<evidence type="ECO:0000256" key="4">
    <source>
        <dbReference type="ARBA" id="ARBA00022692"/>
    </source>
</evidence>
<dbReference type="GO" id="GO:0048038">
    <property type="term" value="F:quinone binding"/>
    <property type="evidence" value="ECO:0007669"/>
    <property type="project" value="UniProtKB-KW"/>
</dbReference>
<dbReference type="EC" id="1.17.4.4" evidence="3"/>
<keyword evidence="6" id="KW-0256">Endoplasmic reticulum</keyword>
<dbReference type="SMART" id="SM00756">
    <property type="entry name" value="VKc"/>
    <property type="match status" value="1"/>
</dbReference>
<feature type="transmembrane region" description="Helical" evidence="12">
    <location>
        <begin position="101"/>
        <end position="120"/>
    </location>
</feature>
<sequence>IQIMIVNQVLLGIAGIIATIYTFYVKKQHDKNPKYKAMCDIGPNASCTRVLTSKYGTGFGIVSVLFGKNSKLNMSNGTLGCMFYVLQIIIGLIATPLLSKLAMFSSILACVGSLYLAFILAFVLKDLCLVCITTYIINAALLWSNYQTVYSSH</sequence>
<keyword evidence="5" id="KW-0874">Quinone</keyword>
<keyword evidence="10" id="KW-1015">Disulfide bond</keyword>
<reference evidence="14" key="1">
    <citation type="submission" date="2021-02" db="EMBL/GenBank/DDBJ databases">
        <authorList>
            <person name="Nowell W R."/>
        </authorList>
    </citation>
    <scope>NUCLEOTIDE SEQUENCE</scope>
</reference>
<keyword evidence="4 12" id="KW-0812">Transmembrane</keyword>
<keyword evidence="9 12" id="KW-0472">Membrane</keyword>
<dbReference type="InterPro" id="IPR042406">
    <property type="entry name" value="VKORC1/VKORC1L1"/>
</dbReference>
<keyword evidence="7 12" id="KW-1133">Transmembrane helix</keyword>
<evidence type="ECO:0000256" key="9">
    <source>
        <dbReference type="ARBA" id="ARBA00023136"/>
    </source>
</evidence>
<evidence type="ECO:0000259" key="13">
    <source>
        <dbReference type="SMART" id="SM00756"/>
    </source>
</evidence>
<comment type="caution">
    <text evidence="14">The sequence shown here is derived from an EMBL/GenBank/DDBJ whole genome shotgun (WGS) entry which is preliminary data.</text>
</comment>
<dbReference type="GO" id="GO:0047057">
    <property type="term" value="F:vitamin-K-epoxide reductase (warfarin-sensitive) activity"/>
    <property type="evidence" value="ECO:0007669"/>
    <property type="project" value="UniProtKB-EC"/>
</dbReference>
<keyword evidence="8" id="KW-0560">Oxidoreductase</keyword>
<name>A0A820KYA7_9BILA</name>
<keyword evidence="15" id="KW-1185">Reference proteome</keyword>
<evidence type="ECO:0000256" key="6">
    <source>
        <dbReference type="ARBA" id="ARBA00022824"/>
    </source>
</evidence>
<feature type="transmembrane region" description="Helical" evidence="12">
    <location>
        <begin position="127"/>
        <end position="146"/>
    </location>
</feature>
<evidence type="ECO:0000256" key="7">
    <source>
        <dbReference type="ARBA" id="ARBA00022989"/>
    </source>
</evidence>
<dbReference type="PANTHER" id="PTHR14519:SF5">
    <property type="entry name" value="VITAMIN K EPOXIDE REDUCTASE COMPLEX SUBUNIT 1-LIKE PROTEIN 1"/>
    <property type="match status" value="1"/>
</dbReference>
<accession>A0A820KYA7</accession>
<comment type="similarity">
    <text evidence="2">Belongs to the VKOR family.</text>
</comment>
<dbReference type="CDD" id="cd12917">
    <property type="entry name" value="VKOR_euk"/>
    <property type="match status" value="1"/>
</dbReference>
<dbReference type="AlphaFoldDB" id="A0A820KYA7"/>
<evidence type="ECO:0000313" key="14">
    <source>
        <dbReference type="EMBL" id="CAF4350444.1"/>
    </source>
</evidence>
<proteinExistence type="inferred from homology"/>
<organism evidence="14 15">
    <name type="scientific">Rotaria socialis</name>
    <dbReference type="NCBI Taxonomy" id="392032"/>
    <lineage>
        <taxon>Eukaryota</taxon>
        <taxon>Metazoa</taxon>
        <taxon>Spiralia</taxon>
        <taxon>Gnathifera</taxon>
        <taxon>Rotifera</taxon>
        <taxon>Eurotatoria</taxon>
        <taxon>Bdelloidea</taxon>
        <taxon>Philodinida</taxon>
        <taxon>Philodinidae</taxon>
        <taxon>Rotaria</taxon>
    </lineage>
</organism>
<comment type="subcellular location">
    <subcellularLocation>
        <location evidence="1">Endoplasmic reticulum membrane</location>
        <topology evidence="1">Multi-pass membrane protein</topology>
    </subcellularLocation>
</comment>
<evidence type="ECO:0000256" key="3">
    <source>
        <dbReference type="ARBA" id="ARBA00012278"/>
    </source>
</evidence>
<evidence type="ECO:0000256" key="1">
    <source>
        <dbReference type="ARBA" id="ARBA00004477"/>
    </source>
</evidence>
<gene>
    <name evidence="14" type="ORF">UJA718_LOCUS15759</name>
</gene>
<evidence type="ECO:0000256" key="2">
    <source>
        <dbReference type="ARBA" id="ARBA00006214"/>
    </source>
</evidence>
<evidence type="ECO:0000313" key="15">
    <source>
        <dbReference type="Proteomes" id="UP000663873"/>
    </source>
</evidence>
<dbReference type="Gene3D" id="1.20.1440.130">
    <property type="entry name" value="VKOR domain"/>
    <property type="match status" value="1"/>
</dbReference>
<dbReference type="InterPro" id="IPR038354">
    <property type="entry name" value="VKOR_sf"/>
</dbReference>
<evidence type="ECO:0000256" key="5">
    <source>
        <dbReference type="ARBA" id="ARBA00022719"/>
    </source>
</evidence>
<feature type="transmembrane region" description="Helical" evidence="12">
    <location>
        <begin position="77"/>
        <end position="95"/>
    </location>
</feature>
<dbReference type="EMBL" id="CAJOBP010002357">
    <property type="protein sequence ID" value="CAF4350444.1"/>
    <property type="molecule type" value="Genomic_DNA"/>
</dbReference>
<dbReference type="GO" id="GO:0042373">
    <property type="term" value="P:vitamin K metabolic process"/>
    <property type="evidence" value="ECO:0007669"/>
    <property type="project" value="InterPro"/>
</dbReference>
<evidence type="ECO:0000256" key="12">
    <source>
        <dbReference type="SAM" id="Phobius"/>
    </source>
</evidence>
<dbReference type="GO" id="GO:0005789">
    <property type="term" value="C:endoplasmic reticulum membrane"/>
    <property type="evidence" value="ECO:0007669"/>
    <property type="project" value="UniProtKB-SubCell"/>
</dbReference>
<dbReference type="Proteomes" id="UP000663873">
    <property type="component" value="Unassembled WGS sequence"/>
</dbReference>
<dbReference type="InterPro" id="IPR012932">
    <property type="entry name" value="VKOR"/>
</dbReference>
<dbReference type="PANTHER" id="PTHR14519">
    <property type="entry name" value="VITAMIN K EPOXIDE REDUCTASE COMPLEX, SUBUNIT 1"/>
    <property type="match status" value="1"/>
</dbReference>
<feature type="transmembrane region" description="Helical" evidence="12">
    <location>
        <begin position="6"/>
        <end position="25"/>
    </location>
</feature>
<keyword evidence="11" id="KW-0676">Redox-active center</keyword>
<feature type="domain" description="Vitamin K epoxide reductase" evidence="13">
    <location>
        <begin position="9"/>
        <end position="149"/>
    </location>
</feature>
<protein>
    <recommendedName>
        <fullName evidence="3">vitamin-K-epoxide reductase (warfarin-sensitive)</fullName>
        <ecNumber evidence="3">1.17.4.4</ecNumber>
    </recommendedName>
</protein>
<evidence type="ECO:0000256" key="10">
    <source>
        <dbReference type="ARBA" id="ARBA00023157"/>
    </source>
</evidence>
<evidence type="ECO:0000256" key="11">
    <source>
        <dbReference type="ARBA" id="ARBA00023284"/>
    </source>
</evidence>
<feature type="non-terminal residue" evidence="14">
    <location>
        <position position="1"/>
    </location>
</feature>
<evidence type="ECO:0000256" key="8">
    <source>
        <dbReference type="ARBA" id="ARBA00023002"/>
    </source>
</evidence>
<dbReference type="Pfam" id="PF07884">
    <property type="entry name" value="VKOR"/>
    <property type="match status" value="1"/>
</dbReference>